<name>A0A1I0IV95_9BACT</name>
<accession>A0A1I0IV95</accession>
<dbReference type="RefSeq" id="WP_092773913.1">
    <property type="nucleotide sequence ID" value="NZ_FOHS01000006.1"/>
</dbReference>
<evidence type="ECO:0000313" key="2">
    <source>
        <dbReference type="EMBL" id="SEU01258.1"/>
    </source>
</evidence>
<dbReference type="STRING" id="82805.SAMN04487998_3472"/>
<proteinExistence type="predicted"/>
<gene>
    <name evidence="2" type="ORF">SAMN04487998_3472</name>
</gene>
<dbReference type="OrthoDB" id="983060at2"/>
<keyword evidence="1" id="KW-1133">Transmembrane helix</keyword>
<dbReference type="Pfam" id="PF07332">
    <property type="entry name" value="Phage_holin_3_6"/>
    <property type="match status" value="1"/>
</dbReference>
<dbReference type="AlphaFoldDB" id="A0A1I0IV95"/>
<feature type="transmembrane region" description="Helical" evidence="1">
    <location>
        <begin position="82"/>
        <end position="103"/>
    </location>
</feature>
<feature type="transmembrane region" description="Helical" evidence="1">
    <location>
        <begin position="45"/>
        <end position="70"/>
    </location>
</feature>
<protein>
    <submittedName>
        <fullName evidence="2">Putative Holin-X, holin superfamily III</fullName>
    </submittedName>
</protein>
<dbReference type="Proteomes" id="UP000198697">
    <property type="component" value="Unassembled WGS sequence"/>
</dbReference>
<dbReference type="InterPro" id="IPR009937">
    <property type="entry name" value="Phage_holin_3_6"/>
</dbReference>
<keyword evidence="1" id="KW-0472">Membrane</keyword>
<keyword evidence="1" id="KW-0812">Transmembrane</keyword>
<dbReference type="EMBL" id="FOHS01000006">
    <property type="protein sequence ID" value="SEU01258.1"/>
    <property type="molecule type" value="Genomic_DNA"/>
</dbReference>
<reference evidence="3" key="1">
    <citation type="submission" date="2016-10" db="EMBL/GenBank/DDBJ databases">
        <authorList>
            <person name="Varghese N."/>
            <person name="Submissions S."/>
        </authorList>
    </citation>
    <scope>NUCLEOTIDE SEQUENCE [LARGE SCALE GENOMIC DNA]</scope>
    <source>
        <strain evidence="3">DSM 15310</strain>
    </source>
</reference>
<organism evidence="2 3">
    <name type="scientific">Hymenobacter actinosclerus</name>
    <dbReference type="NCBI Taxonomy" id="82805"/>
    <lineage>
        <taxon>Bacteria</taxon>
        <taxon>Pseudomonadati</taxon>
        <taxon>Bacteroidota</taxon>
        <taxon>Cytophagia</taxon>
        <taxon>Cytophagales</taxon>
        <taxon>Hymenobacteraceae</taxon>
        <taxon>Hymenobacter</taxon>
    </lineage>
</organism>
<sequence>MGLFSTEEDASKTPQNDSLIGNLKGYLDTRLDLVRLEVQEKAKQAFVGAAHGITMAVIGLFFFLFLNLFLAFLLNDLLDSSFWGFGIIAGFYLILLVAFIMGVDKSAFQALADKKLSNTIYNSDKRQA</sequence>
<keyword evidence="3" id="KW-1185">Reference proteome</keyword>
<evidence type="ECO:0000256" key="1">
    <source>
        <dbReference type="SAM" id="Phobius"/>
    </source>
</evidence>
<evidence type="ECO:0000313" key="3">
    <source>
        <dbReference type="Proteomes" id="UP000198697"/>
    </source>
</evidence>